<feature type="transmembrane region" description="Helical" evidence="14">
    <location>
        <begin position="114"/>
        <end position="140"/>
    </location>
</feature>
<name>A0A7J6KY00_PEROL</name>
<comment type="pathway">
    <text evidence="3">Lipid metabolism.</text>
</comment>
<evidence type="ECO:0000256" key="5">
    <source>
        <dbReference type="ARBA" id="ARBA00022516"/>
    </source>
</evidence>
<dbReference type="OrthoDB" id="264532at2759"/>
<comment type="subcellular location">
    <subcellularLocation>
        <location evidence="1 14">Endoplasmic reticulum membrane</location>
        <topology evidence="1 14">Multi-pass membrane protein</topology>
    </subcellularLocation>
</comment>
<dbReference type="InterPro" id="IPR007130">
    <property type="entry name" value="DAGAT"/>
</dbReference>
<evidence type="ECO:0000313" key="17">
    <source>
        <dbReference type="Proteomes" id="UP000570595"/>
    </source>
</evidence>
<feature type="transmembrane region" description="Helical" evidence="14">
    <location>
        <begin position="146"/>
        <end position="165"/>
    </location>
</feature>
<dbReference type="GO" id="GO:0019432">
    <property type="term" value="P:triglyceride biosynthetic process"/>
    <property type="evidence" value="ECO:0007669"/>
    <property type="project" value="TreeGrafter"/>
</dbReference>
<evidence type="ECO:0000256" key="8">
    <source>
        <dbReference type="ARBA" id="ARBA00022798"/>
    </source>
</evidence>
<feature type="region of interest" description="Disordered" evidence="15">
    <location>
        <begin position="66"/>
        <end position="104"/>
    </location>
</feature>
<protein>
    <recommendedName>
        <fullName evidence="14">Acyltransferase</fullName>
        <ecNumber evidence="14">2.3.1.-</ecNumber>
    </recommendedName>
</protein>
<keyword evidence="9 14" id="KW-0256">Endoplasmic reticulum</keyword>
<dbReference type="AlphaFoldDB" id="A0A7J6KY00"/>
<evidence type="ECO:0000256" key="2">
    <source>
        <dbReference type="ARBA" id="ARBA00004771"/>
    </source>
</evidence>
<dbReference type="CDD" id="cd07987">
    <property type="entry name" value="LPLAT_MGAT-like"/>
    <property type="match status" value="1"/>
</dbReference>
<evidence type="ECO:0000256" key="9">
    <source>
        <dbReference type="ARBA" id="ARBA00022824"/>
    </source>
</evidence>
<keyword evidence="11" id="KW-0443">Lipid metabolism</keyword>
<evidence type="ECO:0000256" key="13">
    <source>
        <dbReference type="ARBA" id="ARBA00023315"/>
    </source>
</evidence>
<keyword evidence="5" id="KW-0444">Lipid biosynthesis</keyword>
<dbReference type="Pfam" id="PF03982">
    <property type="entry name" value="DAGAT"/>
    <property type="match status" value="1"/>
</dbReference>
<keyword evidence="13" id="KW-0012">Acyltransferase</keyword>
<keyword evidence="10 14" id="KW-1133">Transmembrane helix</keyword>
<comment type="caution">
    <text evidence="16">The sequence shown here is derived from an EMBL/GenBank/DDBJ whole genome shotgun (WGS) entry which is preliminary data.</text>
</comment>
<sequence length="417" mass="46911">MIPPWTSSLVSRLAGKAVSNQSTMLFTTTTLPKGGPLLLGGAAADKLSFCSTTVLPSLMKAQETKECSAPLQDDDDDDASTVASSSSSSSVAGDGVESDCHYHTKPEPNPIKRWLCIISSMATLAALWTSALAFPAALFYTSIKGYWNLLAVLLTFWASAMLIHFPQCPGIRDYLLRGCEYWFNGVDVIFQDTPMRDHTIFCYHPHGAIAIGLSSSIRFLFHQLHHHYQSYPVMVASPFLRWFCPTWKILFDLCGITFGGAGRKEFKRLLQSGKSCVLVTGGFHEATITCPGTDRIYLNNGRKGFVRYALREGYSLTPVYGFGETDTFSNVQGMWGFRYWLNSGTFQIPAVWGLGHWLCPILPRREKLRIVYGTPLHLPRIPNPTQEEVDKYHAMYIEKVRDLYDEYKPYDRHLEVW</sequence>
<organism evidence="16 17">
    <name type="scientific">Perkinsus olseni</name>
    <name type="common">Perkinsus atlanticus</name>
    <dbReference type="NCBI Taxonomy" id="32597"/>
    <lineage>
        <taxon>Eukaryota</taxon>
        <taxon>Sar</taxon>
        <taxon>Alveolata</taxon>
        <taxon>Perkinsozoa</taxon>
        <taxon>Perkinsea</taxon>
        <taxon>Perkinsida</taxon>
        <taxon>Perkinsidae</taxon>
        <taxon>Perkinsus</taxon>
    </lineage>
</organism>
<evidence type="ECO:0000256" key="10">
    <source>
        <dbReference type="ARBA" id="ARBA00022989"/>
    </source>
</evidence>
<evidence type="ECO:0000256" key="4">
    <source>
        <dbReference type="ARBA" id="ARBA00005420"/>
    </source>
</evidence>
<keyword evidence="12 14" id="KW-0472">Membrane</keyword>
<evidence type="ECO:0000256" key="6">
    <source>
        <dbReference type="ARBA" id="ARBA00022679"/>
    </source>
</evidence>
<proteinExistence type="inferred from homology"/>
<dbReference type="EMBL" id="JABAHT010000769">
    <property type="protein sequence ID" value="KAF4652030.1"/>
    <property type="molecule type" value="Genomic_DNA"/>
</dbReference>
<dbReference type="PANTHER" id="PTHR12317:SF0">
    <property type="entry name" value="ACYLTRANSFERASE"/>
    <property type="match status" value="1"/>
</dbReference>
<evidence type="ECO:0000256" key="14">
    <source>
        <dbReference type="RuleBase" id="RU367023"/>
    </source>
</evidence>
<keyword evidence="8" id="KW-0319">Glycerol metabolism</keyword>
<keyword evidence="7 14" id="KW-0812">Transmembrane</keyword>
<dbReference type="PANTHER" id="PTHR12317">
    <property type="entry name" value="DIACYLGLYCEROL O-ACYLTRANSFERASE"/>
    <property type="match status" value="1"/>
</dbReference>
<dbReference type="GO" id="GO:0004144">
    <property type="term" value="F:diacylglycerol O-acyltransferase activity"/>
    <property type="evidence" value="ECO:0007669"/>
    <property type="project" value="TreeGrafter"/>
</dbReference>
<comment type="similarity">
    <text evidence="4 14">Belongs to the diacylglycerol acyltransferase family.</text>
</comment>
<evidence type="ECO:0000256" key="12">
    <source>
        <dbReference type="ARBA" id="ARBA00023136"/>
    </source>
</evidence>
<evidence type="ECO:0000256" key="15">
    <source>
        <dbReference type="SAM" id="MobiDB-lite"/>
    </source>
</evidence>
<dbReference type="GO" id="GO:0005789">
    <property type="term" value="C:endoplasmic reticulum membrane"/>
    <property type="evidence" value="ECO:0007669"/>
    <property type="project" value="UniProtKB-SubCell"/>
</dbReference>
<evidence type="ECO:0000313" key="16">
    <source>
        <dbReference type="EMBL" id="KAF4652030.1"/>
    </source>
</evidence>
<evidence type="ECO:0000256" key="1">
    <source>
        <dbReference type="ARBA" id="ARBA00004477"/>
    </source>
</evidence>
<dbReference type="Proteomes" id="UP000570595">
    <property type="component" value="Unassembled WGS sequence"/>
</dbReference>
<gene>
    <name evidence="16" type="ORF">FOZ61_009960</name>
</gene>
<keyword evidence="6 14" id="KW-0808">Transferase</keyword>
<accession>A0A7J6KY00</accession>
<dbReference type="GO" id="GO:0006071">
    <property type="term" value="P:glycerol metabolic process"/>
    <property type="evidence" value="ECO:0007669"/>
    <property type="project" value="UniProtKB-KW"/>
</dbReference>
<evidence type="ECO:0000256" key="11">
    <source>
        <dbReference type="ARBA" id="ARBA00023098"/>
    </source>
</evidence>
<comment type="pathway">
    <text evidence="2">Glycerolipid metabolism; triacylglycerol biosynthesis.</text>
</comment>
<feature type="compositionally biased region" description="Low complexity" evidence="15">
    <location>
        <begin position="80"/>
        <end position="95"/>
    </location>
</feature>
<reference evidence="16 17" key="1">
    <citation type="submission" date="2020-04" db="EMBL/GenBank/DDBJ databases">
        <title>Perkinsus olseni comparative genomics.</title>
        <authorList>
            <person name="Bogema D.R."/>
        </authorList>
    </citation>
    <scope>NUCLEOTIDE SEQUENCE [LARGE SCALE GENOMIC DNA]</scope>
    <source>
        <strain evidence="16">ATCC PRA-179</strain>
    </source>
</reference>
<evidence type="ECO:0000256" key="3">
    <source>
        <dbReference type="ARBA" id="ARBA00005189"/>
    </source>
</evidence>
<dbReference type="EC" id="2.3.1.-" evidence="14"/>
<evidence type="ECO:0000256" key="7">
    <source>
        <dbReference type="ARBA" id="ARBA00022692"/>
    </source>
</evidence>